<dbReference type="Proteomes" id="UP001519291">
    <property type="component" value="Unassembled WGS sequence"/>
</dbReference>
<proteinExistence type="predicted"/>
<evidence type="ECO:0000313" key="1">
    <source>
        <dbReference type="EMBL" id="MBP2401550.1"/>
    </source>
</evidence>
<keyword evidence="2" id="KW-1185">Reference proteome</keyword>
<reference evidence="1 2" key="1">
    <citation type="submission" date="2021-03" db="EMBL/GenBank/DDBJ databases">
        <title>Sequencing the genomes of 1000 actinobacteria strains.</title>
        <authorList>
            <person name="Klenk H.-P."/>
        </authorList>
    </citation>
    <scope>NUCLEOTIDE SEQUENCE [LARGE SCALE GENOMIC DNA]</scope>
    <source>
        <strain evidence="1 2">DSM 41480</strain>
    </source>
</reference>
<dbReference type="GeneID" id="91567882"/>
<accession>A0ABS4XYV7</accession>
<organism evidence="1 2">
    <name type="scientific">Streptomyces syringium</name>
    <dbReference type="NCBI Taxonomy" id="76729"/>
    <lineage>
        <taxon>Bacteria</taxon>
        <taxon>Bacillati</taxon>
        <taxon>Actinomycetota</taxon>
        <taxon>Actinomycetes</taxon>
        <taxon>Kitasatosporales</taxon>
        <taxon>Streptomycetaceae</taxon>
        <taxon>Streptomyces</taxon>
    </lineage>
</organism>
<sequence>MMNGGAADPTAVPAPWELLQPVRAIALALEAAGIAPSAVDADGRRLSTGYVVRRAEPSRATHRSGRPEVMARVEWLGPPGSRASREQGDALQLCTQALGRLGWVALEYRDSRRHRWLEVEPAS</sequence>
<name>A0ABS4XYV7_9ACTN</name>
<dbReference type="EMBL" id="JAGIOH010000001">
    <property type="protein sequence ID" value="MBP2401550.1"/>
    <property type="molecule type" value="Genomic_DNA"/>
</dbReference>
<gene>
    <name evidence="1" type="ORF">JO379_001019</name>
</gene>
<protein>
    <submittedName>
        <fullName evidence="1">Uncharacterized protein</fullName>
    </submittedName>
</protein>
<comment type="caution">
    <text evidence="1">The sequence shown here is derived from an EMBL/GenBank/DDBJ whole genome shotgun (WGS) entry which is preliminary data.</text>
</comment>
<evidence type="ECO:0000313" key="2">
    <source>
        <dbReference type="Proteomes" id="UP001519291"/>
    </source>
</evidence>
<dbReference type="RefSeq" id="WP_245381383.1">
    <property type="nucleotide sequence ID" value="NZ_JAGIOH010000001.1"/>
</dbReference>